<evidence type="ECO:0000313" key="3">
    <source>
        <dbReference type="Proteomes" id="UP000189627"/>
    </source>
</evidence>
<feature type="domain" description="SMP-30/Gluconolactonase/LRE-like region" evidence="1">
    <location>
        <begin position="6"/>
        <end position="122"/>
    </location>
</feature>
<name>A0A2P1DV18_CUPNE</name>
<dbReference type="Gene3D" id="2.120.10.30">
    <property type="entry name" value="TolB, C-terminal domain"/>
    <property type="match status" value="1"/>
</dbReference>
<dbReference type="InterPro" id="IPR013658">
    <property type="entry name" value="SGL"/>
</dbReference>
<protein>
    <recommendedName>
        <fullName evidence="1">SMP-30/Gluconolactonase/LRE-like region domain-containing protein</fullName>
    </recommendedName>
</protein>
<dbReference type="RefSeq" id="WP_078199090.1">
    <property type="nucleotide sequence ID" value="NZ_CP017758.1"/>
</dbReference>
<evidence type="ECO:0000259" key="1">
    <source>
        <dbReference type="Pfam" id="PF08450"/>
    </source>
</evidence>
<proteinExistence type="predicted"/>
<dbReference type="Proteomes" id="UP000189627">
    <property type="component" value="Chromosome 2"/>
</dbReference>
<gene>
    <name evidence="2" type="ORF">BJN34_0270</name>
</gene>
<dbReference type="OrthoDB" id="502821at2"/>
<evidence type="ECO:0000313" key="2">
    <source>
        <dbReference type="EMBL" id="AVK72236.1"/>
    </source>
</evidence>
<reference evidence="3" key="1">
    <citation type="submission" date="2017-02" db="EMBL/GenBank/DDBJ databases">
        <title>Complete genome sequence of Cupriavidus necator strain NH9, a 3-chlorobenzoate degrader.</title>
        <authorList>
            <person name="Moriuchi R."/>
            <person name="Dohra H."/>
            <person name="Ogawa N."/>
        </authorList>
    </citation>
    <scope>NUCLEOTIDE SEQUENCE [LARGE SCALE GENOMIC DNA]</scope>
    <source>
        <strain evidence="3">NH9</strain>
    </source>
</reference>
<dbReference type="InterPro" id="IPR011042">
    <property type="entry name" value="6-blade_b-propeller_TolB-like"/>
</dbReference>
<dbReference type="Pfam" id="PF08450">
    <property type="entry name" value="SGL"/>
    <property type="match status" value="1"/>
</dbReference>
<sequence length="167" mass="17611">MEHFKALNDLFFAANGDLYFTDQGTTGLQDPSGRLFRVTADGRITCVLSNVPSPNGVVMDLEMRCVLLAVTRANAVWRVPFDRNGNATKVGVFVQLSGGAGPDGLALDSEGGLAIAHVGFGSMTVTVNLPIGCARQDCHSLRTLRTEGPLYITESGTGSILTANVPV</sequence>
<dbReference type="InterPro" id="IPR051262">
    <property type="entry name" value="SMP-30/CGR1_Lactonase"/>
</dbReference>
<dbReference type="AlphaFoldDB" id="A0A2P1DV18"/>
<organism evidence="2 3">
    <name type="scientific">Cupriavidus necator</name>
    <name type="common">Alcaligenes eutrophus</name>
    <name type="synonym">Ralstonia eutropha</name>
    <dbReference type="NCBI Taxonomy" id="106590"/>
    <lineage>
        <taxon>Bacteria</taxon>
        <taxon>Pseudomonadati</taxon>
        <taxon>Pseudomonadota</taxon>
        <taxon>Betaproteobacteria</taxon>
        <taxon>Burkholderiales</taxon>
        <taxon>Burkholderiaceae</taxon>
        <taxon>Cupriavidus</taxon>
    </lineage>
</organism>
<dbReference type="KEGG" id="cuh:BJN34_0270"/>
<dbReference type="EMBL" id="CP017758">
    <property type="protein sequence ID" value="AVK72236.1"/>
    <property type="molecule type" value="Genomic_DNA"/>
</dbReference>
<dbReference type="PANTHER" id="PTHR47572">
    <property type="entry name" value="LIPOPROTEIN-RELATED"/>
    <property type="match status" value="1"/>
</dbReference>
<dbReference type="PANTHER" id="PTHR47572:SF5">
    <property type="entry name" value="BLR2277 PROTEIN"/>
    <property type="match status" value="1"/>
</dbReference>
<accession>A0A2P1DV18</accession>
<dbReference type="SUPFAM" id="SSF63829">
    <property type="entry name" value="Calcium-dependent phosphotriesterase"/>
    <property type="match status" value="1"/>
</dbReference>